<evidence type="ECO:0000256" key="3">
    <source>
        <dbReference type="ARBA" id="ARBA00022490"/>
    </source>
</evidence>
<dbReference type="EMBL" id="CP000527">
    <property type="protein sequence ID" value="ABM28420.1"/>
    <property type="molecule type" value="Genomic_DNA"/>
</dbReference>
<keyword evidence="5 10" id="KW-0489">Methyltransferase</keyword>
<evidence type="ECO:0000256" key="2">
    <source>
        <dbReference type="ARBA" id="ARBA00005528"/>
    </source>
</evidence>
<comment type="similarity">
    <text evidence="2 10">Belongs to the RNA methyltransferase RsmE family.</text>
</comment>
<keyword evidence="4 10" id="KW-0698">rRNA processing</keyword>
<evidence type="ECO:0000256" key="4">
    <source>
        <dbReference type="ARBA" id="ARBA00022552"/>
    </source>
</evidence>
<dbReference type="NCBIfam" id="TIGR00046">
    <property type="entry name" value="RsmE family RNA methyltransferase"/>
    <property type="match status" value="1"/>
</dbReference>
<feature type="domain" description="Ribosomal RNA small subunit methyltransferase E PUA-like" evidence="12">
    <location>
        <begin position="17"/>
        <end position="63"/>
    </location>
</feature>
<comment type="catalytic activity">
    <reaction evidence="9 10">
        <text>uridine(1498) in 16S rRNA + S-adenosyl-L-methionine = N(3)-methyluridine(1498) in 16S rRNA + S-adenosyl-L-homocysteine + H(+)</text>
        <dbReference type="Rhea" id="RHEA:42920"/>
        <dbReference type="Rhea" id="RHEA-COMP:10283"/>
        <dbReference type="Rhea" id="RHEA-COMP:10284"/>
        <dbReference type="ChEBI" id="CHEBI:15378"/>
        <dbReference type="ChEBI" id="CHEBI:57856"/>
        <dbReference type="ChEBI" id="CHEBI:59789"/>
        <dbReference type="ChEBI" id="CHEBI:65315"/>
        <dbReference type="ChEBI" id="CHEBI:74502"/>
        <dbReference type="EC" id="2.1.1.193"/>
    </reaction>
</comment>
<evidence type="ECO:0000313" key="14">
    <source>
        <dbReference type="Proteomes" id="UP000009173"/>
    </source>
</evidence>
<comment type="subcellular location">
    <subcellularLocation>
        <location evidence="1 10">Cytoplasm</location>
    </subcellularLocation>
</comment>
<dbReference type="SUPFAM" id="SSF88697">
    <property type="entry name" value="PUA domain-like"/>
    <property type="match status" value="1"/>
</dbReference>
<keyword evidence="6 10" id="KW-0808">Transferase</keyword>
<evidence type="ECO:0000256" key="5">
    <source>
        <dbReference type="ARBA" id="ARBA00022603"/>
    </source>
</evidence>
<dbReference type="AlphaFoldDB" id="A0A0H3A8K5"/>
<dbReference type="Pfam" id="PF20260">
    <property type="entry name" value="PUA_4"/>
    <property type="match status" value="1"/>
</dbReference>
<proteinExistence type="inferred from homology"/>
<reference evidence="14" key="1">
    <citation type="journal article" date="2009" name="Environ. Microbiol.">
        <title>Contribution of mobile genetic elements to Desulfovibrio vulgaris genome plasticity.</title>
        <authorList>
            <person name="Walker C.B."/>
            <person name="Stolyar S."/>
            <person name="Chivian D."/>
            <person name="Pinel N."/>
            <person name="Gabster J.A."/>
            <person name="Dehal P.S."/>
            <person name="He Z."/>
            <person name="Yang Z.K."/>
            <person name="Yen H.C."/>
            <person name="Zhou J."/>
            <person name="Wall J.D."/>
            <person name="Hazen T.C."/>
            <person name="Arkin A.P."/>
            <person name="Stahl D.A."/>
        </authorList>
    </citation>
    <scope>NUCLEOTIDE SEQUENCE [LARGE SCALE GENOMIC DNA]</scope>
    <source>
        <strain evidence="14">DP4</strain>
    </source>
</reference>
<dbReference type="GO" id="GO:0070042">
    <property type="term" value="F:rRNA (uridine-N3-)-methyltransferase activity"/>
    <property type="evidence" value="ECO:0007669"/>
    <property type="project" value="TreeGrafter"/>
</dbReference>
<keyword evidence="3 10" id="KW-0963">Cytoplasm</keyword>
<evidence type="ECO:0000256" key="8">
    <source>
        <dbReference type="ARBA" id="ARBA00025699"/>
    </source>
</evidence>
<evidence type="ECO:0000259" key="11">
    <source>
        <dbReference type="Pfam" id="PF04452"/>
    </source>
</evidence>
<dbReference type="InterPro" id="IPR046887">
    <property type="entry name" value="RsmE_PUA-like"/>
</dbReference>
<feature type="domain" description="Ribosomal RNA small subunit methyltransferase E methyltransferase" evidence="11">
    <location>
        <begin position="71"/>
        <end position="231"/>
    </location>
</feature>
<dbReference type="KEGG" id="dvl:Dvul_1402"/>
<keyword evidence="7 10" id="KW-0949">S-adenosyl-L-methionine</keyword>
<dbReference type="NCBIfam" id="NF008703">
    <property type="entry name" value="PRK11713.6-2"/>
    <property type="match status" value="1"/>
</dbReference>
<evidence type="ECO:0000256" key="6">
    <source>
        <dbReference type="ARBA" id="ARBA00022679"/>
    </source>
</evidence>
<organism evidence="13 14">
    <name type="scientific">Nitratidesulfovibrio vulgaris (strain DP4)</name>
    <name type="common">Desulfovibrio vulgaris</name>
    <dbReference type="NCBI Taxonomy" id="391774"/>
    <lineage>
        <taxon>Bacteria</taxon>
        <taxon>Pseudomonadati</taxon>
        <taxon>Thermodesulfobacteriota</taxon>
        <taxon>Desulfovibrionia</taxon>
        <taxon>Desulfovibrionales</taxon>
        <taxon>Desulfovibrionaceae</taxon>
        <taxon>Nitratidesulfovibrio</taxon>
    </lineage>
</organism>
<accession>A0A0H3A8K5</accession>
<evidence type="ECO:0000256" key="1">
    <source>
        <dbReference type="ARBA" id="ARBA00004496"/>
    </source>
</evidence>
<evidence type="ECO:0000313" key="13">
    <source>
        <dbReference type="EMBL" id="ABM28420.1"/>
    </source>
</evidence>
<evidence type="ECO:0000256" key="10">
    <source>
        <dbReference type="PIRNR" id="PIRNR015601"/>
    </source>
</evidence>
<dbReference type="CDD" id="cd18084">
    <property type="entry name" value="RsmE-like"/>
    <property type="match status" value="1"/>
</dbReference>
<dbReference type="InterPro" id="IPR029026">
    <property type="entry name" value="tRNA_m1G_MTases_N"/>
</dbReference>
<evidence type="ECO:0000259" key="12">
    <source>
        <dbReference type="Pfam" id="PF20260"/>
    </source>
</evidence>
<dbReference type="PANTHER" id="PTHR30027:SF3">
    <property type="entry name" value="16S RRNA (URACIL(1498)-N(3))-METHYLTRANSFERASE"/>
    <property type="match status" value="1"/>
</dbReference>
<dbReference type="GO" id="GO:0005737">
    <property type="term" value="C:cytoplasm"/>
    <property type="evidence" value="ECO:0007669"/>
    <property type="project" value="UniProtKB-SubCell"/>
</dbReference>
<dbReference type="PANTHER" id="PTHR30027">
    <property type="entry name" value="RIBOSOMAL RNA SMALL SUBUNIT METHYLTRANSFERASE E"/>
    <property type="match status" value="1"/>
</dbReference>
<dbReference type="Gene3D" id="3.40.1280.10">
    <property type="match status" value="1"/>
</dbReference>
<dbReference type="InterPro" id="IPR029028">
    <property type="entry name" value="Alpha/beta_knot_MTases"/>
</dbReference>
<protein>
    <recommendedName>
        <fullName evidence="10">Ribosomal RNA small subunit methyltransferase E</fullName>
        <ecNumber evidence="10">2.1.1.193</ecNumber>
    </recommendedName>
</protein>
<name>A0A0H3A8K5_NITV4</name>
<dbReference type="EC" id="2.1.1.193" evidence="10"/>
<dbReference type="HOGENOM" id="CLU_067442_3_0_7"/>
<evidence type="ECO:0000256" key="9">
    <source>
        <dbReference type="ARBA" id="ARBA00047944"/>
    </source>
</evidence>
<comment type="function">
    <text evidence="8 10">Specifically methylates the N3 position of the uracil ring of uridine 1498 (m3U1498) in 16S rRNA. Acts on the fully assembled 30S ribosomal subunit.</text>
</comment>
<evidence type="ECO:0000256" key="7">
    <source>
        <dbReference type="ARBA" id="ARBA00022691"/>
    </source>
</evidence>
<dbReference type="Pfam" id="PF04452">
    <property type="entry name" value="Methyltrans_RNA"/>
    <property type="match status" value="1"/>
</dbReference>
<sequence>MRTFFLSSEQWSSPYALTGQEARHLTKVVRVHAGDLIRLLDGAGREGVFRVTGTSRNIVELTPESITTHPEPVSRAVLAVGWGKAVRRSWLMEKAVELEASAIWLWQADHSQSPVPDDIKESWLAQMVAGAKQSANPWLPALRTLPGGIEELLRASSDFERRFMLWEGETPEALLEAKDVGGVGTTLYVVGPEGGFSAREVKALREGGMMPVSLGQRVLRWETAALLCLGLHWWGRQKPTAGATVEEHP</sequence>
<dbReference type="RefSeq" id="WP_011792238.1">
    <property type="nucleotide sequence ID" value="NC_008751.1"/>
</dbReference>
<dbReference type="SUPFAM" id="SSF75217">
    <property type="entry name" value="alpha/beta knot"/>
    <property type="match status" value="1"/>
</dbReference>
<dbReference type="InterPro" id="IPR046886">
    <property type="entry name" value="RsmE_MTase_dom"/>
</dbReference>
<gene>
    <name evidence="13" type="ordered locus">Dvul_1402</name>
</gene>
<dbReference type="GO" id="GO:0070475">
    <property type="term" value="P:rRNA base methylation"/>
    <property type="evidence" value="ECO:0007669"/>
    <property type="project" value="TreeGrafter"/>
</dbReference>
<dbReference type="Proteomes" id="UP000009173">
    <property type="component" value="Chromosome"/>
</dbReference>
<dbReference type="InterPro" id="IPR015947">
    <property type="entry name" value="PUA-like_sf"/>
</dbReference>
<dbReference type="PIRSF" id="PIRSF015601">
    <property type="entry name" value="MTase_slr0722"/>
    <property type="match status" value="1"/>
</dbReference>
<dbReference type="InterPro" id="IPR006700">
    <property type="entry name" value="RsmE"/>
</dbReference>